<dbReference type="PROSITE" id="PS51257">
    <property type="entry name" value="PROKAR_LIPOPROTEIN"/>
    <property type="match status" value="1"/>
</dbReference>
<name>A0A367F791_9ACTN</name>
<organism evidence="4 5">
    <name type="scientific">Sphaerisporangium album</name>
    <dbReference type="NCBI Taxonomy" id="509200"/>
    <lineage>
        <taxon>Bacteria</taxon>
        <taxon>Bacillati</taxon>
        <taxon>Actinomycetota</taxon>
        <taxon>Actinomycetes</taxon>
        <taxon>Streptosporangiales</taxon>
        <taxon>Streptosporangiaceae</taxon>
        <taxon>Sphaerisporangium</taxon>
    </lineage>
</organism>
<dbReference type="PANTHER" id="PTHR36933:SF1">
    <property type="entry name" value="SLL0788 PROTEIN"/>
    <property type="match status" value="1"/>
</dbReference>
<dbReference type="InterPro" id="IPR012347">
    <property type="entry name" value="Ferritin-like"/>
</dbReference>
<evidence type="ECO:0000256" key="1">
    <source>
        <dbReference type="SAM" id="MobiDB-lite"/>
    </source>
</evidence>
<sequence length="230" mass="24058">MSNRTRAWGVFVTVVLASGAASVLAGCTATDRTAGGQGAPVVAGDGAPVIVPGAPGETGRTATPGERVGRSESRASAADVLFAERMIPHHRQALEMADLAPARTSDARIRGLCERISAGQRPEIDVMARWLRALGREVPADHSGHGGGTAPAGQEGYGMASLEEMNRLRSSRGAAFDALLLRLMIRHHEGAITMAGEELAGGTDQIMRTMATDVASGQRVEIGRMRALLR</sequence>
<dbReference type="PANTHER" id="PTHR36933">
    <property type="entry name" value="SLL0788 PROTEIN"/>
    <property type="match status" value="1"/>
</dbReference>
<evidence type="ECO:0000256" key="2">
    <source>
        <dbReference type="SAM" id="SignalP"/>
    </source>
</evidence>
<proteinExistence type="predicted"/>
<dbReference type="OrthoDB" id="26872at2"/>
<comment type="caution">
    <text evidence="4">The sequence shown here is derived from an EMBL/GenBank/DDBJ whole genome shotgun (WGS) entry which is preliminary data.</text>
</comment>
<dbReference type="Pfam" id="PF03713">
    <property type="entry name" value="DUF305"/>
    <property type="match status" value="1"/>
</dbReference>
<dbReference type="InterPro" id="IPR005183">
    <property type="entry name" value="DUF305_CopM-like"/>
</dbReference>
<dbReference type="Proteomes" id="UP000253094">
    <property type="component" value="Unassembled WGS sequence"/>
</dbReference>
<feature type="chain" id="PRO_5016825960" evidence="2">
    <location>
        <begin position="26"/>
        <end position="230"/>
    </location>
</feature>
<dbReference type="EMBL" id="QOIL01000020">
    <property type="protein sequence ID" value="RCG26238.1"/>
    <property type="molecule type" value="Genomic_DNA"/>
</dbReference>
<reference evidence="4 5" key="1">
    <citation type="submission" date="2018-06" db="EMBL/GenBank/DDBJ databases">
        <title>Sphaerisporangium craniellae sp. nov., isolated from a marine sponge in the South China Sea.</title>
        <authorList>
            <person name="Li L."/>
        </authorList>
    </citation>
    <scope>NUCLEOTIDE SEQUENCE [LARGE SCALE GENOMIC DNA]</scope>
    <source>
        <strain evidence="4 5">CCTCC AA 208026</strain>
    </source>
</reference>
<dbReference type="AlphaFoldDB" id="A0A367F791"/>
<evidence type="ECO:0000313" key="4">
    <source>
        <dbReference type="EMBL" id="RCG26238.1"/>
    </source>
</evidence>
<accession>A0A367F791</accession>
<keyword evidence="2" id="KW-0732">Signal</keyword>
<dbReference type="Gene3D" id="1.20.1260.10">
    <property type="match status" value="1"/>
</dbReference>
<feature type="domain" description="DUF305" evidence="3">
    <location>
        <begin position="79"/>
        <end position="229"/>
    </location>
</feature>
<protein>
    <submittedName>
        <fullName evidence="4">DUF305 domain-containing protein</fullName>
    </submittedName>
</protein>
<gene>
    <name evidence="4" type="ORF">DQ384_30190</name>
</gene>
<keyword evidence="5" id="KW-1185">Reference proteome</keyword>
<feature type="signal peptide" evidence="2">
    <location>
        <begin position="1"/>
        <end position="25"/>
    </location>
</feature>
<feature type="region of interest" description="Disordered" evidence="1">
    <location>
        <begin position="53"/>
        <end position="73"/>
    </location>
</feature>
<evidence type="ECO:0000259" key="3">
    <source>
        <dbReference type="Pfam" id="PF03713"/>
    </source>
</evidence>
<evidence type="ECO:0000313" key="5">
    <source>
        <dbReference type="Proteomes" id="UP000253094"/>
    </source>
</evidence>